<dbReference type="RefSeq" id="WP_377561947.1">
    <property type="nucleotide sequence ID" value="NZ_JBHTJZ010000004.1"/>
</dbReference>
<dbReference type="PANTHER" id="PTHR18919:SF107">
    <property type="entry name" value="ACETYL-COA ACETYLTRANSFERASE, CYTOSOLIC"/>
    <property type="match status" value="1"/>
</dbReference>
<comment type="similarity">
    <text evidence="1 6">Belongs to the thiolase-like superfamily. Thiolase family.</text>
</comment>
<evidence type="ECO:0000313" key="9">
    <source>
        <dbReference type="EMBL" id="MFD0958076.1"/>
    </source>
</evidence>
<gene>
    <name evidence="9" type="ORF">ACFQ2I_01595</name>
</gene>
<keyword evidence="10" id="KW-1185">Reference proteome</keyword>
<evidence type="ECO:0000313" key="10">
    <source>
        <dbReference type="Proteomes" id="UP001596989"/>
    </source>
</evidence>
<accession>A0ABW3HKN8</accession>
<evidence type="ECO:0000256" key="2">
    <source>
        <dbReference type="ARBA" id="ARBA00012705"/>
    </source>
</evidence>
<dbReference type="Pfam" id="PF00108">
    <property type="entry name" value="Thiolase_N"/>
    <property type="match status" value="1"/>
</dbReference>
<dbReference type="PROSITE" id="PS00737">
    <property type="entry name" value="THIOLASE_2"/>
    <property type="match status" value="1"/>
</dbReference>
<evidence type="ECO:0000259" key="8">
    <source>
        <dbReference type="Pfam" id="PF02803"/>
    </source>
</evidence>
<dbReference type="Pfam" id="PF02803">
    <property type="entry name" value="Thiolase_C"/>
    <property type="match status" value="1"/>
</dbReference>
<dbReference type="PROSITE" id="PS00098">
    <property type="entry name" value="THIOLASE_1"/>
    <property type="match status" value="1"/>
</dbReference>
<evidence type="ECO:0000256" key="1">
    <source>
        <dbReference type="ARBA" id="ARBA00010982"/>
    </source>
</evidence>
<dbReference type="Gene3D" id="3.40.47.10">
    <property type="match status" value="2"/>
</dbReference>
<dbReference type="InterPro" id="IPR002155">
    <property type="entry name" value="Thiolase"/>
</dbReference>
<evidence type="ECO:0000256" key="3">
    <source>
        <dbReference type="ARBA" id="ARBA00022679"/>
    </source>
</evidence>
<dbReference type="PIRSF" id="PIRSF000429">
    <property type="entry name" value="Ac-CoA_Ac_transf"/>
    <property type="match status" value="1"/>
</dbReference>
<proteinExistence type="inferred from homology"/>
<dbReference type="PANTHER" id="PTHR18919">
    <property type="entry name" value="ACETYL-COA C-ACYLTRANSFERASE"/>
    <property type="match status" value="1"/>
</dbReference>
<dbReference type="NCBIfam" id="TIGR01930">
    <property type="entry name" value="AcCoA-C-Actrans"/>
    <property type="match status" value="1"/>
</dbReference>
<dbReference type="PROSITE" id="PS00099">
    <property type="entry name" value="THIOLASE_3"/>
    <property type="match status" value="1"/>
</dbReference>
<dbReference type="InterPro" id="IPR020615">
    <property type="entry name" value="Thiolase_acyl_enz_int_AS"/>
</dbReference>
<organism evidence="9 10">
    <name type="scientific">Paenibacillus chungangensis</name>
    <dbReference type="NCBI Taxonomy" id="696535"/>
    <lineage>
        <taxon>Bacteria</taxon>
        <taxon>Bacillati</taxon>
        <taxon>Bacillota</taxon>
        <taxon>Bacilli</taxon>
        <taxon>Bacillales</taxon>
        <taxon>Paenibacillaceae</taxon>
        <taxon>Paenibacillus</taxon>
    </lineage>
</organism>
<dbReference type="EC" id="2.3.1.9" evidence="2"/>
<dbReference type="InterPro" id="IPR020613">
    <property type="entry name" value="Thiolase_CS"/>
</dbReference>
<evidence type="ECO:0000256" key="4">
    <source>
        <dbReference type="ARBA" id="ARBA00023315"/>
    </source>
</evidence>
<dbReference type="InterPro" id="IPR020617">
    <property type="entry name" value="Thiolase_C"/>
</dbReference>
<dbReference type="Proteomes" id="UP001596989">
    <property type="component" value="Unassembled WGS sequence"/>
</dbReference>
<dbReference type="EMBL" id="JBHTJZ010000004">
    <property type="protein sequence ID" value="MFD0958076.1"/>
    <property type="molecule type" value="Genomic_DNA"/>
</dbReference>
<evidence type="ECO:0000256" key="5">
    <source>
        <dbReference type="ARBA" id="ARBA00030755"/>
    </source>
</evidence>
<feature type="domain" description="Thiolase C-terminal" evidence="8">
    <location>
        <begin position="273"/>
        <end position="393"/>
    </location>
</feature>
<dbReference type="CDD" id="cd00751">
    <property type="entry name" value="thiolase"/>
    <property type="match status" value="1"/>
</dbReference>
<evidence type="ECO:0000256" key="6">
    <source>
        <dbReference type="RuleBase" id="RU003557"/>
    </source>
</evidence>
<evidence type="ECO:0000259" key="7">
    <source>
        <dbReference type="Pfam" id="PF00108"/>
    </source>
</evidence>
<name>A0ABW3HKN8_9BACL</name>
<feature type="domain" description="Thiolase N-terminal" evidence="7">
    <location>
        <begin position="6"/>
        <end position="264"/>
    </location>
</feature>
<dbReference type="GO" id="GO:0003985">
    <property type="term" value="F:acetyl-CoA C-acetyltransferase activity"/>
    <property type="evidence" value="ECO:0007669"/>
    <property type="project" value="UniProtKB-EC"/>
</dbReference>
<keyword evidence="4 6" id="KW-0012">Acyltransferase</keyword>
<keyword evidence="3 6" id="KW-0808">Transferase</keyword>
<dbReference type="InterPro" id="IPR020616">
    <property type="entry name" value="Thiolase_N"/>
</dbReference>
<sequence length="397" mass="41653">MTTHNVVITSAVRTAIGSFNGMYKDVSAIHLGTTAIAAAIRQSGIASTDVDEAIMGNVLQAGLGQNPARQAALAAELPIESRAVTINQVCGSGLMAVSMAANAIRCGDSDIIVAGGMENMTRSPYLMPGARSGYRIGNQTIQDSMMHDGLRCALHDYPMGNTADELCERYGLSREELDRFAYDSQRKVKAAREAGKFTDEIVPVNIPQRKGAPLSVYTDEHPRPDTTLEALSKLHPAFKPDGNVTAGNSSGINDGAAALVLMSEAKAASLGLRPLAIIRSSATAGVEPALMGLGPIPATERALARAGLHMNDLDLIEVNEAFAAQALVFTKRFDIDPGIFNVNGGAIALGHPIGASGARVLVTLLHEMRRRCSRYGLASLCVGGGQGIATIVENAFS</sequence>
<dbReference type="SUPFAM" id="SSF53901">
    <property type="entry name" value="Thiolase-like"/>
    <property type="match status" value="2"/>
</dbReference>
<reference evidence="10" key="1">
    <citation type="journal article" date="2019" name="Int. J. Syst. Evol. Microbiol.">
        <title>The Global Catalogue of Microorganisms (GCM) 10K type strain sequencing project: providing services to taxonomists for standard genome sequencing and annotation.</title>
        <authorList>
            <consortium name="The Broad Institute Genomics Platform"/>
            <consortium name="The Broad Institute Genome Sequencing Center for Infectious Disease"/>
            <person name="Wu L."/>
            <person name="Ma J."/>
        </authorList>
    </citation>
    <scope>NUCLEOTIDE SEQUENCE [LARGE SCALE GENOMIC DNA]</scope>
    <source>
        <strain evidence="10">CCUG 59129</strain>
    </source>
</reference>
<protein>
    <recommendedName>
        <fullName evidence="2">acetyl-CoA C-acetyltransferase</fullName>
        <ecNumber evidence="2">2.3.1.9</ecNumber>
    </recommendedName>
    <alternativeName>
        <fullName evidence="5">Acetoacetyl-CoA thiolase</fullName>
    </alternativeName>
</protein>
<dbReference type="InterPro" id="IPR020610">
    <property type="entry name" value="Thiolase_AS"/>
</dbReference>
<dbReference type="InterPro" id="IPR016039">
    <property type="entry name" value="Thiolase-like"/>
</dbReference>
<comment type="caution">
    <text evidence="9">The sequence shown here is derived from an EMBL/GenBank/DDBJ whole genome shotgun (WGS) entry which is preliminary data.</text>
</comment>